<keyword evidence="1" id="KW-0812">Transmembrane</keyword>
<comment type="caution">
    <text evidence="2">The sequence shown here is derived from an EMBL/GenBank/DDBJ whole genome shotgun (WGS) entry which is preliminary data.</text>
</comment>
<reference evidence="2 3" key="1">
    <citation type="submission" date="2014-02" db="EMBL/GenBank/DDBJ databases">
        <title>Draft genome sequence of Rickettsia buchneri sp. nov. ISO7T.</title>
        <authorList>
            <person name="Felsheim R.F."/>
            <person name="Kurtti T.J."/>
            <person name="Munderloh U.G."/>
        </authorList>
    </citation>
    <scope>NUCLEOTIDE SEQUENCE [LARGE SCALE GENOMIC DNA]</scope>
    <source>
        <strain evidence="2 3">ISO7</strain>
    </source>
</reference>
<dbReference type="PROSITE" id="PS51257">
    <property type="entry name" value="PROKAR_LIPOPROTEIN"/>
    <property type="match status" value="1"/>
</dbReference>
<feature type="transmembrane region" description="Helical" evidence="1">
    <location>
        <begin position="15"/>
        <end position="36"/>
    </location>
</feature>
<name>A0A8E1BZG0_9RICK</name>
<keyword evidence="1" id="KW-0472">Membrane</keyword>
<feature type="transmembrane region" description="Helical" evidence="1">
    <location>
        <begin position="114"/>
        <end position="136"/>
    </location>
</feature>
<dbReference type="EMBL" id="JFKF01000182">
    <property type="protein sequence ID" value="KDO02303.1"/>
    <property type="molecule type" value="Genomic_DNA"/>
</dbReference>
<dbReference type="AlphaFoldDB" id="A0A8E1BZG0"/>
<keyword evidence="1" id="KW-1133">Transmembrane helix</keyword>
<keyword evidence="3" id="KW-1185">Reference proteome</keyword>
<feature type="transmembrane region" description="Helical" evidence="1">
    <location>
        <begin position="42"/>
        <end position="65"/>
    </location>
</feature>
<dbReference type="InterPro" id="IPR036259">
    <property type="entry name" value="MFS_trans_sf"/>
</dbReference>
<accession>A0A8E1BZG0</accession>
<dbReference type="Gene3D" id="1.20.1720.10">
    <property type="entry name" value="Multidrug resistance protein D"/>
    <property type="match status" value="1"/>
</dbReference>
<proteinExistence type="predicted"/>
<evidence type="ECO:0000313" key="2">
    <source>
        <dbReference type="EMBL" id="KDO02303.1"/>
    </source>
</evidence>
<evidence type="ECO:0000256" key="1">
    <source>
        <dbReference type="SAM" id="Phobius"/>
    </source>
</evidence>
<dbReference type="Proteomes" id="UP000027161">
    <property type="component" value="Unassembled WGS sequence"/>
</dbReference>
<organism evidence="2 3">
    <name type="scientific">Rickettsia tamurae subsp. buchneri</name>
    <dbReference type="NCBI Taxonomy" id="1462938"/>
    <lineage>
        <taxon>Bacteria</taxon>
        <taxon>Pseudomonadati</taxon>
        <taxon>Pseudomonadota</taxon>
        <taxon>Alphaproteobacteria</taxon>
        <taxon>Rickettsiales</taxon>
        <taxon>Rickettsiaceae</taxon>
        <taxon>Rickettsieae</taxon>
        <taxon>Rickettsia</taxon>
        <taxon>spotted fever group</taxon>
    </lineage>
</organism>
<gene>
    <name evidence="2" type="ORF">REISMN_07775</name>
</gene>
<evidence type="ECO:0000313" key="3">
    <source>
        <dbReference type="Proteomes" id="UP000027161"/>
    </source>
</evidence>
<feature type="transmembrane region" description="Helical" evidence="1">
    <location>
        <begin position="77"/>
        <end position="102"/>
    </location>
</feature>
<protein>
    <submittedName>
        <fullName evidence="2">Drug resistance transporter, Bcr/CflA subfamily</fullName>
    </submittedName>
</protein>
<sequence>MEGFNKKRHVHDKKVMGLGFIFSLCGCILFAVNAFILEVVSASHSLAIAMIFAPMMIHMVGHNLLIPMTLRYALEDYAKVTGTAGSIFGAIYYVVIAAVTYLVSKIHGEMISNFALLCFILSISSAISFYCIWILYKKKPSIPN</sequence>
<dbReference type="SUPFAM" id="SSF103473">
    <property type="entry name" value="MFS general substrate transporter"/>
    <property type="match status" value="1"/>
</dbReference>